<evidence type="ECO:0000313" key="6">
    <source>
        <dbReference type="Proteomes" id="UP000257712"/>
    </source>
</evidence>
<dbReference type="EMBL" id="UJYZ02000002">
    <property type="protein sequence ID" value="VVJ43741.1"/>
    <property type="molecule type" value="Genomic_DNA"/>
</dbReference>
<dbReference type="GO" id="GO:0015074">
    <property type="term" value="P:DNA integration"/>
    <property type="evidence" value="ECO:0007669"/>
    <property type="project" value="UniProtKB-KW"/>
</dbReference>
<evidence type="ECO:0000256" key="2">
    <source>
        <dbReference type="ARBA" id="ARBA00022908"/>
    </source>
</evidence>
<name>A0A8B4TSX4_9ENTR</name>
<evidence type="ECO:0000313" key="7">
    <source>
        <dbReference type="Proteomes" id="UP000259400"/>
    </source>
</evidence>
<evidence type="ECO:0000256" key="1">
    <source>
        <dbReference type="ARBA" id="ARBA00008857"/>
    </source>
</evidence>
<evidence type="ECO:0000313" key="4">
    <source>
        <dbReference type="EMBL" id="SXD95071.1"/>
    </source>
</evidence>
<dbReference type="Gene3D" id="3.30.160.390">
    <property type="entry name" value="Integrase, DNA-binding domain"/>
    <property type="match status" value="1"/>
</dbReference>
<comment type="similarity">
    <text evidence="1">Belongs to the 'phage' integrase family.</text>
</comment>
<dbReference type="Pfam" id="PF13356">
    <property type="entry name" value="Arm-DNA-bind_3"/>
    <property type="match status" value="1"/>
</dbReference>
<feature type="domain" description="Integrase DNA-binding" evidence="3">
    <location>
        <begin position="3"/>
        <end position="52"/>
    </location>
</feature>
<keyword evidence="2" id="KW-0229">DNA integration</keyword>
<reference evidence="4 6" key="1">
    <citation type="submission" date="2018-08" db="EMBL/GenBank/DDBJ databases">
        <authorList>
            <consortium name="Pathogen Informatics"/>
        </authorList>
    </citation>
    <scope>NUCLEOTIDE SEQUENCE [LARGE SCALE GENOMIC DNA]</scope>
    <source>
        <strain evidence="5 7">EuSCAPE_IL010</strain>
        <strain evidence="4 6">EuSCAPE_IT371</strain>
    </source>
</reference>
<gene>
    <name evidence="4" type="primary">int</name>
    <name evidence="5" type="synonym">intS_2</name>
    <name evidence="5" type="ORF">SAMEA3538468_00671</name>
    <name evidence="4" type="ORF">SAMEA3538780_02461</name>
</gene>
<dbReference type="Proteomes" id="UP000259400">
    <property type="component" value="Unassembled WGS sequence"/>
</dbReference>
<proteinExistence type="inferred from homology"/>
<dbReference type="InterPro" id="IPR025166">
    <property type="entry name" value="Integrase_DNA_bind_dom"/>
</dbReference>
<accession>A0A8B4TSX4</accession>
<dbReference type="AlphaFoldDB" id="A0A8B4TSX4"/>
<dbReference type="InterPro" id="IPR038488">
    <property type="entry name" value="Integrase_DNA-bd_sf"/>
</dbReference>
<keyword evidence="7" id="KW-1185">Reference proteome</keyword>
<evidence type="ECO:0000313" key="5">
    <source>
        <dbReference type="EMBL" id="VVJ43741.1"/>
    </source>
</evidence>
<evidence type="ECO:0000259" key="3">
    <source>
        <dbReference type="Pfam" id="PF13356"/>
    </source>
</evidence>
<dbReference type="Proteomes" id="UP000257712">
    <property type="component" value="Unassembled WGS sequence"/>
</dbReference>
<protein>
    <submittedName>
        <fullName evidence="4">CP4-like integrase</fullName>
    </submittedName>
    <submittedName>
        <fullName evidence="5">Prophage CPS-53 integrase</fullName>
    </submittedName>
</protein>
<dbReference type="PANTHER" id="PTHR30629:SF2">
    <property type="entry name" value="PROPHAGE INTEGRASE INTS-RELATED"/>
    <property type="match status" value="1"/>
</dbReference>
<dbReference type="PANTHER" id="PTHR30629">
    <property type="entry name" value="PROPHAGE INTEGRASE"/>
    <property type="match status" value="1"/>
</dbReference>
<dbReference type="EMBL" id="UJZG01000006">
    <property type="protein sequence ID" value="SXD95071.1"/>
    <property type="molecule type" value="Genomic_DNA"/>
</dbReference>
<sequence>MPLNARQVETAKPRDKAYKLADGRGLYLMVNTNGSKYWRMKYRFAGKEKKLSF</sequence>
<dbReference type="InterPro" id="IPR050808">
    <property type="entry name" value="Phage_Integrase"/>
</dbReference>
<comment type="caution">
    <text evidence="4">The sequence shown here is derived from an EMBL/GenBank/DDBJ whole genome shotgun (WGS) entry which is preliminary data.</text>
</comment>
<organism evidence="4 6">
    <name type="scientific">Klebsiella quasivariicola</name>
    <dbReference type="NCBI Taxonomy" id="2026240"/>
    <lineage>
        <taxon>Bacteria</taxon>
        <taxon>Pseudomonadati</taxon>
        <taxon>Pseudomonadota</taxon>
        <taxon>Gammaproteobacteria</taxon>
        <taxon>Enterobacterales</taxon>
        <taxon>Enterobacteriaceae</taxon>
        <taxon>Klebsiella/Raoultella group</taxon>
        <taxon>Klebsiella</taxon>
        <taxon>Klebsiella pneumoniae complex</taxon>
    </lineage>
</organism>